<proteinExistence type="predicted"/>
<evidence type="ECO:0000313" key="2">
    <source>
        <dbReference type="Proteomes" id="UP001218188"/>
    </source>
</evidence>
<evidence type="ECO:0000313" key="1">
    <source>
        <dbReference type="EMBL" id="KAJ7024693.1"/>
    </source>
</evidence>
<dbReference type="EMBL" id="JARJCM010000166">
    <property type="protein sequence ID" value="KAJ7024693.1"/>
    <property type="molecule type" value="Genomic_DNA"/>
</dbReference>
<gene>
    <name evidence="1" type="ORF">C8F04DRAFT_1131082</name>
</gene>
<dbReference type="AlphaFoldDB" id="A0AAD6SCW1"/>
<comment type="caution">
    <text evidence="1">The sequence shown here is derived from an EMBL/GenBank/DDBJ whole genome shotgun (WGS) entry which is preliminary data.</text>
</comment>
<organism evidence="1 2">
    <name type="scientific">Mycena alexandri</name>
    <dbReference type="NCBI Taxonomy" id="1745969"/>
    <lineage>
        <taxon>Eukaryota</taxon>
        <taxon>Fungi</taxon>
        <taxon>Dikarya</taxon>
        <taxon>Basidiomycota</taxon>
        <taxon>Agaricomycotina</taxon>
        <taxon>Agaricomycetes</taxon>
        <taxon>Agaricomycetidae</taxon>
        <taxon>Agaricales</taxon>
        <taxon>Marasmiineae</taxon>
        <taxon>Mycenaceae</taxon>
        <taxon>Mycena</taxon>
    </lineage>
</organism>
<keyword evidence="2" id="KW-1185">Reference proteome</keyword>
<protein>
    <submittedName>
        <fullName evidence="1">Uncharacterized protein</fullName>
    </submittedName>
</protein>
<sequence>MCLLIPLRISPSNVSDVVLARVSQHTYGIECLTRFVANNPEHRGRKPITDAAGDLMLAKMFSPILYKNTRVSETHEYRQHYCKMKDDPTELNSVKIQIRCYRGQDPNPRWTDVDPEQYSVLCTVHADTAKIAQTLPYKFGANGAYYCLDIDVVLSFGLTELKAEITWDEDGIEKRGPAKLIY</sequence>
<accession>A0AAD6SCW1</accession>
<dbReference type="Proteomes" id="UP001218188">
    <property type="component" value="Unassembled WGS sequence"/>
</dbReference>
<name>A0AAD6SCW1_9AGAR</name>
<reference evidence="1" key="1">
    <citation type="submission" date="2023-03" db="EMBL/GenBank/DDBJ databases">
        <title>Massive genome expansion in bonnet fungi (Mycena s.s.) driven by repeated elements and novel gene families across ecological guilds.</title>
        <authorList>
            <consortium name="Lawrence Berkeley National Laboratory"/>
            <person name="Harder C.B."/>
            <person name="Miyauchi S."/>
            <person name="Viragh M."/>
            <person name="Kuo A."/>
            <person name="Thoen E."/>
            <person name="Andreopoulos B."/>
            <person name="Lu D."/>
            <person name="Skrede I."/>
            <person name="Drula E."/>
            <person name="Henrissat B."/>
            <person name="Morin E."/>
            <person name="Kohler A."/>
            <person name="Barry K."/>
            <person name="LaButti K."/>
            <person name="Morin E."/>
            <person name="Salamov A."/>
            <person name="Lipzen A."/>
            <person name="Mereny Z."/>
            <person name="Hegedus B."/>
            <person name="Baldrian P."/>
            <person name="Stursova M."/>
            <person name="Weitz H."/>
            <person name="Taylor A."/>
            <person name="Grigoriev I.V."/>
            <person name="Nagy L.G."/>
            <person name="Martin F."/>
            <person name="Kauserud H."/>
        </authorList>
    </citation>
    <scope>NUCLEOTIDE SEQUENCE</scope>
    <source>
        <strain evidence="1">CBHHK200</strain>
    </source>
</reference>